<dbReference type="PROSITE" id="PS50835">
    <property type="entry name" value="IG_LIKE"/>
    <property type="match status" value="1"/>
</dbReference>
<dbReference type="SMART" id="SM00408">
    <property type="entry name" value="IGc2"/>
    <property type="match status" value="1"/>
</dbReference>
<feature type="domain" description="Ig-like" evidence="1">
    <location>
        <begin position="4"/>
        <end position="98"/>
    </location>
</feature>
<dbReference type="SMART" id="SM00409">
    <property type="entry name" value="IG"/>
    <property type="match status" value="1"/>
</dbReference>
<evidence type="ECO:0000313" key="3">
    <source>
        <dbReference type="Proteomes" id="UP000735302"/>
    </source>
</evidence>
<dbReference type="Gene3D" id="2.60.40.10">
    <property type="entry name" value="Immunoglobulins"/>
    <property type="match status" value="1"/>
</dbReference>
<sequence>MMEPMFDTLRINVTVKEKTTAVLPCPVESLGKYEVVWTDMFATLLTHKDRRIIDDERISIERPYPYDWNLHIRDVRYSDQGEYNCQINTHPVKIKTINLIVQDPLTSTSTRSCLHESNLARGPHLRRCHVSTNFSGQLVPKGAELLEKVFSAQVASKIREEHGVKPLTVMKPSISRL</sequence>
<dbReference type="SUPFAM" id="SSF48726">
    <property type="entry name" value="Immunoglobulin"/>
    <property type="match status" value="1"/>
</dbReference>
<dbReference type="InterPro" id="IPR003598">
    <property type="entry name" value="Ig_sub2"/>
</dbReference>
<gene>
    <name evidence="2" type="ORF">PoB_005240500</name>
</gene>
<accession>A0AAV4BZQ9</accession>
<dbReference type="InterPro" id="IPR003599">
    <property type="entry name" value="Ig_sub"/>
</dbReference>
<proteinExistence type="predicted"/>
<dbReference type="InterPro" id="IPR037448">
    <property type="entry name" value="Zig-8"/>
</dbReference>
<reference evidence="2 3" key="1">
    <citation type="journal article" date="2021" name="Elife">
        <title>Chloroplast acquisition without the gene transfer in kleptoplastic sea slugs, Plakobranchus ocellatus.</title>
        <authorList>
            <person name="Maeda T."/>
            <person name="Takahashi S."/>
            <person name="Yoshida T."/>
            <person name="Shimamura S."/>
            <person name="Takaki Y."/>
            <person name="Nagai Y."/>
            <person name="Toyoda A."/>
            <person name="Suzuki Y."/>
            <person name="Arimoto A."/>
            <person name="Ishii H."/>
            <person name="Satoh N."/>
            <person name="Nishiyama T."/>
            <person name="Hasebe M."/>
            <person name="Maruyama T."/>
            <person name="Minagawa J."/>
            <person name="Obokata J."/>
            <person name="Shigenobu S."/>
        </authorList>
    </citation>
    <scope>NUCLEOTIDE SEQUENCE [LARGE SCALE GENOMIC DNA]</scope>
</reference>
<name>A0AAV4BZQ9_9GAST</name>
<evidence type="ECO:0000313" key="2">
    <source>
        <dbReference type="EMBL" id="GFO25900.1"/>
    </source>
</evidence>
<dbReference type="EMBL" id="BLXT01005777">
    <property type="protein sequence ID" value="GFO25900.1"/>
    <property type="molecule type" value="Genomic_DNA"/>
</dbReference>
<evidence type="ECO:0000259" key="1">
    <source>
        <dbReference type="PROSITE" id="PS50835"/>
    </source>
</evidence>
<dbReference type="Pfam" id="PF07679">
    <property type="entry name" value="I-set"/>
    <property type="match status" value="1"/>
</dbReference>
<organism evidence="2 3">
    <name type="scientific">Plakobranchus ocellatus</name>
    <dbReference type="NCBI Taxonomy" id="259542"/>
    <lineage>
        <taxon>Eukaryota</taxon>
        <taxon>Metazoa</taxon>
        <taxon>Spiralia</taxon>
        <taxon>Lophotrochozoa</taxon>
        <taxon>Mollusca</taxon>
        <taxon>Gastropoda</taxon>
        <taxon>Heterobranchia</taxon>
        <taxon>Euthyneura</taxon>
        <taxon>Panpulmonata</taxon>
        <taxon>Sacoglossa</taxon>
        <taxon>Placobranchoidea</taxon>
        <taxon>Plakobranchidae</taxon>
        <taxon>Plakobranchus</taxon>
    </lineage>
</organism>
<dbReference type="PANTHER" id="PTHR23279:SF36">
    <property type="entry name" value="DEFECTIVE PROBOSCIS EXTENSION RESPONSE 9, ISOFORM A"/>
    <property type="match status" value="1"/>
</dbReference>
<dbReference type="Proteomes" id="UP000735302">
    <property type="component" value="Unassembled WGS sequence"/>
</dbReference>
<comment type="caution">
    <text evidence="2">The sequence shown here is derived from an EMBL/GenBank/DDBJ whole genome shotgun (WGS) entry which is preliminary data.</text>
</comment>
<dbReference type="InterPro" id="IPR013783">
    <property type="entry name" value="Ig-like_fold"/>
</dbReference>
<dbReference type="GO" id="GO:0032589">
    <property type="term" value="C:neuron projection membrane"/>
    <property type="evidence" value="ECO:0007669"/>
    <property type="project" value="TreeGrafter"/>
</dbReference>
<dbReference type="InterPro" id="IPR013098">
    <property type="entry name" value="Ig_I-set"/>
</dbReference>
<protein>
    <submittedName>
        <fullName evidence="2">Cell adhesion molecule 2</fullName>
    </submittedName>
</protein>
<dbReference type="InterPro" id="IPR036179">
    <property type="entry name" value="Ig-like_dom_sf"/>
</dbReference>
<dbReference type="InterPro" id="IPR007110">
    <property type="entry name" value="Ig-like_dom"/>
</dbReference>
<dbReference type="GO" id="GO:0050808">
    <property type="term" value="P:synapse organization"/>
    <property type="evidence" value="ECO:0007669"/>
    <property type="project" value="TreeGrafter"/>
</dbReference>
<dbReference type="PANTHER" id="PTHR23279">
    <property type="entry name" value="DEFECTIVE PROBOSCIS EXTENSION RESPONSE DPR -RELATED"/>
    <property type="match status" value="1"/>
</dbReference>
<dbReference type="AlphaFoldDB" id="A0AAV4BZQ9"/>
<keyword evidence="3" id="KW-1185">Reference proteome</keyword>